<gene>
    <name evidence="2" type="ORF">SAMN05444170_4326</name>
</gene>
<proteinExistence type="predicted"/>
<dbReference type="RefSeq" id="WP_156898610.1">
    <property type="nucleotide sequence ID" value="NZ_LT670849.1"/>
</dbReference>
<protein>
    <submittedName>
        <fullName evidence="2">Uncharacterized protein</fullName>
    </submittedName>
</protein>
<dbReference type="Proteomes" id="UP000184096">
    <property type="component" value="Chromosome I"/>
</dbReference>
<dbReference type="AlphaFoldDB" id="A0A1M7UBM1"/>
<name>A0A1M7UBM1_9BRAD</name>
<dbReference type="OrthoDB" id="9977764at2"/>
<dbReference type="EMBL" id="LT670849">
    <property type="protein sequence ID" value="SHN80451.1"/>
    <property type="molecule type" value="Genomic_DNA"/>
</dbReference>
<evidence type="ECO:0000313" key="2">
    <source>
        <dbReference type="EMBL" id="SHN80451.1"/>
    </source>
</evidence>
<evidence type="ECO:0000313" key="3">
    <source>
        <dbReference type="Proteomes" id="UP000184096"/>
    </source>
</evidence>
<feature type="chain" id="PRO_5013382897" evidence="1">
    <location>
        <begin position="26"/>
        <end position="200"/>
    </location>
</feature>
<sequence length="200" mass="21780">MRAPYLIRGLLISALCLASQATALATPCGDAARNYNRISTSNDDWYLRAYERATGISASAKVTLAVCPVALPIFRERLRRQRAILSTYRAYQSACANPRINVGERDGLKTLPAPAVMQSIMSQVQECEQALAKNHVHVGAGSRTCTNQLGRCISYRRVYGPTGSEGVCSRVFRTCLASGVWDATSAFPYGGARITDTIRQ</sequence>
<keyword evidence="3" id="KW-1185">Reference proteome</keyword>
<keyword evidence="1" id="KW-0732">Signal</keyword>
<reference evidence="3" key="1">
    <citation type="submission" date="2016-11" db="EMBL/GenBank/DDBJ databases">
        <authorList>
            <person name="Varghese N."/>
            <person name="Submissions S."/>
        </authorList>
    </citation>
    <scope>NUCLEOTIDE SEQUENCE [LARGE SCALE GENOMIC DNA]</scope>
    <source>
        <strain evidence="3">GAS401</strain>
    </source>
</reference>
<accession>A0A1M7UBM1</accession>
<evidence type="ECO:0000256" key="1">
    <source>
        <dbReference type="SAM" id="SignalP"/>
    </source>
</evidence>
<organism evidence="2 3">
    <name type="scientific">Bradyrhizobium erythrophlei</name>
    <dbReference type="NCBI Taxonomy" id="1437360"/>
    <lineage>
        <taxon>Bacteria</taxon>
        <taxon>Pseudomonadati</taxon>
        <taxon>Pseudomonadota</taxon>
        <taxon>Alphaproteobacteria</taxon>
        <taxon>Hyphomicrobiales</taxon>
        <taxon>Nitrobacteraceae</taxon>
        <taxon>Bradyrhizobium</taxon>
    </lineage>
</organism>
<feature type="signal peptide" evidence="1">
    <location>
        <begin position="1"/>
        <end position="25"/>
    </location>
</feature>